<dbReference type="Pfam" id="PF00400">
    <property type="entry name" value="WD40"/>
    <property type="match status" value="1"/>
</dbReference>
<evidence type="ECO:0000259" key="5">
    <source>
        <dbReference type="PROSITE" id="PS50186"/>
    </source>
</evidence>
<dbReference type="InterPro" id="IPR036322">
    <property type="entry name" value="WD40_repeat_dom_sf"/>
</dbReference>
<dbReference type="PaxDb" id="35128-Thaps7141"/>
<gene>
    <name evidence="6" type="ORF">THAPS_7141</name>
</gene>
<feature type="repeat" description="WD" evidence="3">
    <location>
        <begin position="299"/>
        <end position="331"/>
    </location>
</feature>
<dbReference type="GO" id="GO:0035556">
    <property type="term" value="P:intracellular signal transduction"/>
    <property type="evidence" value="ECO:0007669"/>
    <property type="project" value="InterPro"/>
</dbReference>
<proteinExistence type="predicted"/>
<accession>B5YNG4</accession>
<dbReference type="InterPro" id="IPR015943">
    <property type="entry name" value="WD40/YVTN_repeat-like_dom_sf"/>
</dbReference>
<dbReference type="PROSITE" id="PS50294">
    <property type="entry name" value="WD_REPEATS_REGION"/>
    <property type="match status" value="1"/>
</dbReference>
<evidence type="ECO:0000313" key="7">
    <source>
        <dbReference type="Proteomes" id="UP000001449"/>
    </source>
</evidence>
<dbReference type="InParanoid" id="B5YNG4"/>
<feature type="compositionally biased region" description="Low complexity" evidence="4">
    <location>
        <begin position="230"/>
        <end position="247"/>
    </location>
</feature>
<dbReference type="AlphaFoldDB" id="B5YNG4"/>
<feature type="compositionally biased region" description="Basic residues" evidence="4">
    <location>
        <begin position="44"/>
        <end position="54"/>
    </location>
</feature>
<dbReference type="PANTHER" id="PTHR19848">
    <property type="entry name" value="WD40 REPEAT PROTEIN"/>
    <property type="match status" value="1"/>
</dbReference>
<dbReference type="InterPro" id="IPR036390">
    <property type="entry name" value="WH_DNA-bd_sf"/>
</dbReference>
<dbReference type="CDD" id="cd04371">
    <property type="entry name" value="DEP"/>
    <property type="match status" value="1"/>
</dbReference>
<evidence type="ECO:0000256" key="1">
    <source>
        <dbReference type="ARBA" id="ARBA00022574"/>
    </source>
</evidence>
<dbReference type="PROSITE" id="PS50082">
    <property type="entry name" value="WD_REPEATS_2"/>
    <property type="match status" value="1"/>
</dbReference>
<dbReference type="PROSITE" id="PS50186">
    <property type="entry name" value="DEP"/>
    <property type="match status" value="1"/>
</dbReference>
<dbReference type="eggNOG" id="ENOG502T2UZ">
    <property type="taxonomic scope" value="Eukaryota"/>
</dbReference>
<dbReference type="RefSeq" id="XP_002295909.1">
    <property type="nucleotide sequence ID" value="XM_002295873.1"/>
</dbReference>
<dbReference type="HOGENOM" id="CLU_352172_0_0_1"/>
<evidence type="ECO:0000256" key="4">
    <source>
        <dbReference type="SAM" id="MobiDB-lite"/>
    </source>
</evidence>
<dbReference type="Pfam" id="PF00610">
    <property type="entry name" value="DEP"/>
    <property type="match status" value="1"/>
</dbReference>
<dbReference type="SMART" id="SM00320">
    <property type="entry name" value="WD40"/>
    <property type="match status" value="5"/>
</dbReference>
<organism evidence="6 7">
    <name type="scientific">Thalassiosira pseudonana</name>
    <name type="common">Marine diatom</name>
    <name type="synonym">Cyclotella nana</name>
    <dbReference type="NCBI Taxonomy" id="35128"/>
    <lineage>
        <taxon>Eukaryota</taxon>
        <taxon>Sar</taxon>
        <taxon>Stramenopiles</taxon>
        <taxon>Ochrophyta</taxon>
        <taxon>Bacillariophyta</taxon>
        <taxon>Coscinodiscophyceae</taxon>
        <taxon>Thalassiosirophycidae</taxon>
        <taxon>Thalassiosirales</taxon>
        <taxon>Thalassiosiraceae</taxon>
        <taxon>Thalassiosira</taxon>
    </lineage>
</organism>
<dbReference type="KEGG" id="tps:THAPS_7141"/>
<keyword evidence="2" id="KW-0677">Repeat</keyword>
<name>B5YNG4_THAPS</name>
<dbReference type="Gene3D" id="1.10.10.10">
    <property type="entry name" value="Winged helix-like DNA-binding domain superfamily/Winged helix DNA-binding domain"/>
    <property type="match status" value="1"/>
</dbReference>
<dbReference type="InterPro" id="IPR036388">
    <property type="entry name" value="WH-like_DNA-bd_sf"/>
</dbReference>
<evidence type="ECO:0000256" key="3">
    <source>
        <dbReference type="PROSITE-ProRule" id="PRU00221"/>
    </source>
</evidence>
<dbReference type="SUPFAM" id="SSF46785">
    <property type="entry name" value="Winged helix' DNA-binding domain"/>
    <property type="match status" value="1"/>
</dbReference>
<dbReference type="STRING" id="35128.B5YNG4"/>
<evidence type="ECO:0000256" key="2">
    <source>
        <dbReference type="ARBA" id="ARBA00022737"/>
    </source>
</evidence>
<feature type="compositionally biased region" description="Low complexity" evidence="4">
    <location>
        <begin position="77"/>
        <end position="104"/>
    </location>
</feature>
<dbReference type="InterPro" id="IPR001680">
    <property type="entry name" value="WD40_rpt"/>
</dbReference>
<keyword evidence="1 3" id="KW-0853">WD repeat</keyword>
<reference evidence="6 7" key="1">
    <citation type="journal article" date="2004" name="Science">
        <title>The genome of the diatom Thalassiosira pseudonana: ecology, evolution, and metabolism.</title>
        <authorList>
            <person name="Armbrust E.V."/>
            <person name="Berges J.A."/>
            <person name="Bowler C."/>
            <person name="Green B.R."/>
            <person name="Martinez D."/>
            <person name="Putnam N.H."/>
            <person name="Zhou S."/>
            <person name="Allen A.E."/>
            <person name="Apt K.E."/>
            <person name="Bechner M."/>
            <person name="Brzezinski M.A."/>
            <person name="Chaal B.K."/>
            <person name="Chiovitti A."/>
            <person name="Davis A.K."/>
            <person name="Demarest M.S."/>
            <person name="Detter J.C."/>
            <person name="Glavina T."/>
            <person name="Goodstein D."/>
            <person name="Hadi M.Z."/>
            <person name="Hellsten U."/>
            <person name="Hildebrand M."/>
            <person name="Jenkins B.D."/>
            <person name="Jurka J."/>
            <person name="Kapitonov V.V."/>
            <person name="Kroger N."/>
            <person name="Lau W.W."/>
            <person name="Lane T.W."/>
            <person name="Larimer F.W."/>
            <person name="Lippmeier J.C."/>
            <person name="Lucas S."/>
            <person name="Medina M."/>
            <person name="Montsant A."/>
            <person name="Obornik M."/>
            <person name="Parker M.S."/>
            <person name="Palenik B."/>
            <person name="Pazour G.J."/>
            <person name="Richardson P.M."/>
            <person name="Rynearson T.A."/>
            <person name="Saito M.A."/>
            <person name="Schwartz D.C."/>
            <person name="Thamatrakoln K."/>
            <person name="Valentin K."/>
            <person name="Vardi A."/>
            <person name="Wilkerson F.P."/>
            <person name="Rokhsar D.S."/>
        </authorList>
    </citation>
    <scope>NUCLEOTIDE SEQUENCE [LARGE SCALE GENOMIC DNA]</scope>
    <source>
        <strain evidence="6 7">CCMP1335</strain>
    </source>
</reference>
<dbReference type="Gene3D" id="2.130.10.10">
    <property type="entry name" value="YVTN repeat-like/Quinoprotein amine dehydrogenase"/>
    <property type="match status" value="2"/>
</dbReference>
<reference evidence="6 7" key="2">
    <citation type="journal article" date="2008" name="Nature">
        <title>The Phaeodactylum genome reveals the evolutionary history of diatom genomes.</title>
        <authorList>
            <person name="Bowler C."/>
            <person name="Allen A.E."/>
            <person name="Badger J.H."/>
            <person name="Grimwood J."/>
            <person name="Jabbari K."/>
            <person name="Kuo A."/>
            <person name="Maheswari U."/>
            <person name="Martens C."/>
            <person name="Maumus F."/>
            <person name="Otillar R.P."/>
            <person name="Rayko E."/>
            <person name="Salamov A."/>
            <person name="Vandepoele K."/>
            <person name="Beszteri B."/>
            <person name="Gruber A."/>
            <person name="Heijde M."/>
            <person name="Katinka M."/>
            <person name="Mock T."/>
            <person name="Valentin K."/>
            <person name="Verret F."/>
            <person name="Berges J.A."/>
            <person name="Brownlee C."/>
            <person name="Cadoret J.P."/>
            <person name="Chiovitti A."/>
            <person name="Choi C.J."/>
            <person name="Coesel S."/>
            <person name="De Martino A."/>
            <person name="Detter J.C."/>
            <person name="Durkin C."/>
            <person name="Falciatore A."/>
            <person name="Fournet J."/>
            <person name="Haruta M."/>
            <person name="Huysman M.J."/>
            <person name="Jenkins B.D."/>
            <person name="Jiroutova K."/>
            <person name="Jorgensen R.E."/>
            <person name="Joubert Y."/>
            <person name="Kaplan A."/>
            <person name="Kroger N."/>
            <person name="Kroth P.G."/>
            <person name="La Roche J."/>
            <person name="Lindquist E."/>
            <person name="Lommer M."/>
            <person name="Martin-Jezequel V."/>
            <person name="Lopez P.J."/>
            <person name="Lucas S."/>
            <person name="Mangogna M."/>
            <person name="McGinnis K."/>
            <person name="Medlin L.K."/>
            <person name="Montsant A."/>
            <person name="Oudot-Le Secq M.P."/>
            <person name="Napoli C."/>
            <person name="Obornik M."/>
            <person name="Parker M.S."/>
            <person name="Petit J.L."/>
            <person name="Porcel B.M."/>
            <person name="Poulsen N."/>
            <person name="Robison M."/>
            <person name="Rychlewski L."/>
            <person name="Rynearson T.A."/>
            <person name="Schmutz J."/>
            <person name="Shapiro H."/>
            <person name="Siaut M."/>
            <person name="Stanley M."/>
            <person name="Sussman M.R."/>
            <person name="Taylor A.R."/>
            <person name="Vardi A."/>
            <person name="von Dassow P."/>
            <person name="Vyverman W."/>
            <person name="Willis A."/>
            <person name="Wyrwicz L.S."/>
            <person name="Rokhsar D.S."/>
            <person name="Weissenbach J."/>
            <person name="Armbrust E.V."/>
            <person name="Green B.R."/>
            <person name="Van de Peer Y."/>
            <person name="Grigoriev I.V."/>
        </authorList>
    </citation>
    <scope>NUCLEOTIDE SEQUENCE [LARGE SCALE GENOMIC DNA]</scope>
    <source>
        <strain evidence="6 7">CCMP1335</strain>
    </source>
</reference>
<dbReference type="PANTHER" id="PTHR19848:SF8">
    <property type="entry name" value="F-BOX AND WD REPEAT DOMAIN CONTAINING 7"/>
    <property type="match status" value="1"/>
</dbReference>
<dbReference type="OMA" id="DEYANSM"/>
<feature type="domain" description="DEP" evidence="5">
    <location>
        <begin position="705"/>
        <end position="781"/>
    </location>
</feature>
<dbReference type="SMART" id="SM00049">
    <property type="entry name" value="DEP"/>
    <property type="match status" value="1"/>
</dbReference>
<dbReference type="GeneID" id="7447125"/>
<dbReference type="EMBL" id="CP001160">
    <property type="protein sequence ID" value="ACI64626.1"/>
    <property type="molecule type" value="Genomic_DNA"/>
</dbReference>
<dbReference type="InterPro" id="IPR000591">
    <property type="entry name" value="DEP_dom"/>
</dbReference>
<feature type="region of interest" description="Disordered" evidence="4">
    <location>
        <begin position="230"/>
        <end position="253"/>
    </location>
</feature>
<protein>
    <recommendedName>
        <fullName evidence="5">DEP domain-containing protein</fullName>
    </recommendedName>
</protein>
<sequence length="799" mass="87665">MGNAQSSPNIGNDCPSPFCRALCLRNTPPINDDGEWFGELPRENKKRKSRKSRRASQISTMPAVPEESEAHGDTTCTTFSSASTQTHSASTEDSLPSRSSMSSINSLGISLPSPVASEVMNVKQLKSTRKFQRSPKVKLTYVNGQFVDLSTEEGQIIKGAIRGIETSVYAGHTGLIPPPLSKSSSSVSTPISPSLGKTLLPTSSASHCTHKMRTSFSSFGRTRSDASTASVASVDSASTNSSDGSSSQAKHQAKDTITSMVALGDGYLLTASRYDRVIKMWKVEDGERSKCNVEFVRDFVGHTTGITCITKVDNKGRFLSASKDRSVKLWDSRYNCDDEDQSQRVLLSTFERMDRRALECVVMVHCGSYVRRTDDVDWAMLAAVSKRAMKEGSSGVSRAAKDKHIIDCSCEFAAISGKHRDVRVWSMKNVDNQSQGGNVAEVILVQELDHETTVDSVASLPGKGMILTGDRMGHLRLWRCRTNVFLPGSPRVYSCERSFSWRLKSDLCSVNECMSFAVTSLAFISDDLVVSGTRGGVLRVWNVEGTKTDGETVHKEVVNILGAHSSDITSIQKGCDMEDVKSGETRLTFSSASNDGKVLSFVVPVESQIRPVCFNVVNHGITDRYRIDAEGTSVTALACLDMPGDTKSKCLPSRLVVSASAPGGNINILKSPVSSSSEQQQDALVLYRNQIEEESLTLHVVAQNLVSSVESRHRKYLMKTYKDCFVCSEAVTYLVEKGYALTRQDAVDLGRVLATHLLLFEHVSKKDKLFEDSKELYRFSDEYANSMTSKLRRNRISTR</sequence>
<feature type="region of interest" description="Disordered" evidence="4">
    <location>
        <begin position="30"/>
        <end position="104"/>
    </location>
</feature>
<dbReference type="SUPFAM" id="SSF50978">
    <property type="entry name" value="WD40 repeat-like"/>
    <property type="match status" value="1"/>
</dbReference>
<evidence type="ECO:0000313" key="6">
    <source>
        <dbReference type="EMBL" id="ACI64626.1"/>
    </source>
</evidence>
<keyword evidence="7" id="KW-1185">Reference proteome</keyword>
<dbReference type="Proteomes" id="UP000001449">
    <property type="component" value="Chromosome 7"/>
</dbReference>
<dbReference type="GO" id="GO:0005829">
    <property type="term" value="C:cytosol"/>
    <property type="evidence" value="ECO:0007669"/>
    <property type="project" value="UniProtKB-ARBA"/>
</dbReference>